<organism evidence="2 3">
    <name type="scientific">Microcebus murinus</name>
    <name type="common">Gray mouse lemur</name>
    <name type="synonym">Lemur murinus</name>
    <dbReference type="NCBI Taxonomy" id="30608"/>
    <lineage>
        <taxon>Eukaryota</taxon>
        <taxon>Metazoa</taxon>
        <taxon>Chordata</taxon>
        <taxon>Craniata</taxon>
        <taxon>Vertebrata</taxon>
        <taxon>Euteleostomi</taxon>
        <taxon>Mammalia</taxon>
        <taxon>Eutheria</taxon>
        <taxon>Euarchontoglires</taxon>
        <taxon>Primates</taxon>
        <taxon>Strepsirrhini</taxon>
        <taxon>Lemuriformes</taxon>
        <taxon>Cheirogaleidae</taxon>
        <taxon>Microcebus</taxon>
    </lineage>
</organism>
<dbReference type="AlphaFoldDB" id="A0A8C5XWU8"/>
<dbReference type="PANTHER" id="PTHR39415:SF1">
    <property type="entry name" value="PROLINE-RICH PROTEIN 27"/>
    <property type="match status" value="1"/>
</dbReference>
<sequence>MKLLLWACIVSVAFARRRRLPFFGEDYNGNYYPLNPSLNVPYGPRNSQPPFYAPMNTIPNYPGNPDTETRVPPYPWILTSSGGPSYVPNIPGSPSATQLTSAFPPQPPSGVLLFVPPSTARAAPVAPPAAAAPAAASPATPDVAAPAVAAPAAAAPVAPDTAAPVAPPAAAAPAAAAPVAAEPLTVKPITVQLPVNEPSDAEAKPAAPKPQPSSLNKVGFLYPTIVMHEICRRREDI</sequence>
<dbReference type="Ensembl" id="ENSMICT00000061123.1">
    <property type="protein sequence ID" value="ENSMICP00000042722.1"/>
    <property type="gene ID" value="ENSMICG00000042005.1"/>
</dbReference>
<name>A0A8C5XWU8_MICMU</name>
<dbReference type="GeneTree" id="ENSGT00530000064615"/>
<keyword evidence="3" id="KW-1185">Reference proteome</keyword>
<dbReference type="Proteomes" id="UP000694394">
    <property type="component" value="Chromosome 26"/>
</dbReference>
<gene>
    <name evidence="2" type="primary">PRR27</name>
</gene>
<evidence type="ECO:0000313" key="2">
    <source>
        <dbReference type="Ensembl" id="ENSMICP00000042722.1"/>
    </source>
</evidence>
<evidence type="ECO:0000256" key="1">
    <source>
        <dbReference type="SAM" id="SignalP"/>
    </source>
</evidence>
<dbReference type="GO" id="GO:0070062">
    <property type="term" value="C:extracellular exosome"/>
    <property type="evidence" value="ECO:0007669"/>
    <property type="project" value="TreeGrafter"/>
</dbReference>
<keyword evidence="1" id="KW-0732">Signal</keyword>
<reference evidence="2" key="3">
    <citation type="submission" date="2025-09" db="UniProtKB">
        <authorList>
            <consortium name="Ensembl"/>
        </authorList>
    </citation>
    <scope>IDENTIFICATION</scope>
</reference>
<dbReference type="InterPro" id="IPR033533">
    <property type="entry name" value="PRR27"/>
</dbReference>
<proteinExistence type="predicted"/>
<accession>A0A8C5XWU8</accession>
<protein>
    <submittedName>
        <fullName evidence="2">Proline rich 27</fullName>
    </submittedName>
</protein>
<feature type="signal peptide" evidence="1">
    <location>
        <begin position="1"/>
        <end position="15"/>
    </location>
</feature>
<dbReference type="EMBL" id="ABDC03029042">
    <property type="status" value="NOT_ANNOTATED_CDS"/>
    <property type="molecule type" value="Genomic_DNA"/>
</dbReference>
<feature type="chain" id="PRO_5034453109" evidence="1">
    <location>
        <begin position="16"/>
        <end position="237"/>
    </location>
</feature>
<evidence type="ECO:0000313" key="3">
    <source>
        <dbReference type="Proteomes" id="UP000694394"/>
    </source>
</evidence>
<dbReference type="PANTHER" id="PTHR39415">
    <property type="entry name" value="PROLINE-RICH PROTEIN 27"/>
    <property type="match status" value="1"/>
</dbReference>
<reference evidence="2" key="1">
    <citation type="submission" date="2016-12" db="EMBL/GenBank/DDBJ databases">
        <title>Mouse lemur reference genome and diversity panel.</title>
        <authorList>
            <person name="Harris R."/>
            <person name="Larsen P."/>
            <person name="Liu Y."/>
            <person name="Hughes D.S."/>
            <person name="Murali S."/>
            <person name="Raveendran M."/>
            <person name="Korchina V."/>
            <person name="Wang M."/>
            <person name="Jhangiani S."/>
            <person name="Bandaranaike D."/>
            <person name="Bellair M."/>
            <person name="Blankenburg K."/>
            <person name="Chao H."/>
            <person name="Dahdouli M."/>
            <person name="Dinh H."/>
            <person name="Doddapaneni H."/>
            <person name="English A."/>
            <person name="Firestine M."/>
            <person name="Gnanaolivu R."/>
            <person name="Gross S."/>
            <person name="Hernandez B."/>
            <person name="Javaid M."/>
            <person name="Jayaseelan J."/>
            <person name="Jones J."/>
            <person name="Khan Z."/>
            <person name="Kovar C."/>
            <person name="Kurapati P."/>
            <person name="Le B."/>
            <person name="Lee S."/>
            <person name="Li M."/>
            <person name="Mathew T."/>
            <person name="Narasimhan A."/>
            <person name="Ngo D."/>
            <person name="Nguyen L."/>
            <person name="Okwuonu G."/>
            <person name="Ongeri F."/>
            <person name="Osuji N."/>
            <person name="Pu L.-L."/>
            <person name="Puazo M."/>
            <person name="Quiroz J."/>
            <person name="Raj R."/>
            <person name="Rajbhandari K."/>
            <person name="Reid J.G."/>
            <person name="Santibanez J."/>
            <person name="Sexton D."/>
            <person name="Skinner E."/>
            <person name="Vee V."/>
            <person name="Weissenberger G."/>
            <person name="Wu Y."/>
            <person name="Xin Y."/>
            <person name="Han Y."/>
            <person name="Campbell C."/>
            <person name="Brown A."/>
            <person name="Sullivan B."/>
            <person name="Shelton J."/>
            <person name="Brown S."/>
            <person name="Dudchenko O."/>
            <person name="Machol I."/>
            <person name="Durand N."/>
            <person name="Shamim M."/>
            <person name="Lieberman A."/>
            <person name="Muzny D.M."/>
            <person name="Richards S."/>
            <person name="Yoder A."/>
            <person name="Worley K.C."/>
            <person name="Rogers J."/>
            <person name="Gibbs R.A."/>
        </authorList>
    </citation>
    <scope>NUCLEOTIDE SEQUENCE [LARGE SCALE GENOMIC DNA]</scope>
</reference>
<reference evidence="2" key="2">
    <citation type="submission" date="2025-08" db="UniProtKB">
        <authorList>
            <consortium name="Ensembl"/>
        </authorList>
    </citation>
    <scope>IDENTIFICATION</scope>
</reference>